<dbReference type="InterPro" id="IPR009057">
    <property type="entry name" value="Homeodomain-like_sf"/>
</dbReference>
<evidence type="ECO:0000256" key="5">
    <source>
        <dbReference type="ARBA" id="ARBA00023012"/>
    </source>
</evidence>
<dbReference type="SMART" id="SM00448">
    <property type="entry name" value="REC"/>
    <property type="match status" value="1"/>
</dbReference>
<dbReference type="InterPro" id="IPR051552">
    <property type="entry name" value="HptR"/>
</dbReference>
<protein>
    <recommendedName>
        <fullName evidence="2">Stage 0 sporulation protein A homolog</fullName>
    </recommendedName>
</protein>
<keyword evidence="7" id="KW-0238">DNA-binding</keyword>
<evidence type="ECO:0000256" key="9">
    <source>
        <dbReference type="ARBA" id="ARBA00024867"/>
    </source>
</evidence>
<feature type="domain" description="Response regulatory" evidence="12">
    <location>
        <begin position="5"/>
        <end position="122"/>
    </location>
</feature>
<dbReference type="PANTHER" id="PTHR42713:SF3">
    <property type="entry name" value="TRANSCRIPTIONAL REGULATORY PROTEIN HPTR"/>
    <property type="match status" value="1"/>
</dbReference>
<dbReference type="GO" id="GO:0043565">
    <property type="term" value="F:sequence-specific DNA binding"/>
    <property type="evidence" value="ECO:0007669"/>
    <property type="project" value="InterPro"/>
</dbReference>
<evidence type="ECO:0000259" key="11">
    <source>
        <dbReference type="PROSITE" id="PS01124"/>
    </source>
</evidence>
<organism evidence="13 14">
    <name type="scientific">Hungatella hathewayi</name>
    <dbReference type="NCBI Taxonomy" id="154046"/>
    <lineage>
        <taxon>Bacteria</taxon>
        <taxon>Bacillati</taxon>
        <taxon>Bacillota</taxon>
        <taxon>Clostridia</taxon>
        <taxon>Lachnospirales</taxon>
        <taxon>Lachnospiraceae</taxon>
        <taxon>Hungatella</taxon>
    </lineage>
</organism>
<evidence type="ECO:0000256" key="10">
    <source>
        <dbReference type="PROSITE-ProRule" id="PRU00169"/>
    </source>
</evidence>
<feature type="domain" description="HTH araC/xylS-type" evidence="11">
    <location>
        <begin position="166"/>
        <end position="264"/>
    </location>
</feature>
<keyword evidence="4 10" id="KW-0597">Phosphoprotein</keyword>
<dbReference type="InterPro" id="IPR011006">
    <property type="entry name" value="CheY-like_superfamily"/>
</dbReference>
<dbReference type="SMART" id="SM00342">
    <property type="entry name" value="HTH_ARAC"/>
    <property type="match status" value="1"/>
</dbReference>
<dbReference type="Gene3D" id="3.40.50.2300">
    <property type="match status" value="1"/>
</dbReference>
<feature type="modified residue" description="4-aspartylphosphate" evidence="10">
    <location>
        <position position="57"/>
    </location>
</feature>
<dbReference type="InterPro" id="IPR001789">
    <property type="entry name" value="Sig_transdc_resp-reg_receiver"/>
</dbReference>
<keyword evidence="8" id="KW-0804">Transcription</keyword>
<evidence type="ECO:0000259" key="12">
    <source>
        <dbReference type="PROSITE" id="PS50110"/>
    </source>
</evidence>
<dbReference type="PROSITE" id="PS50110">
    <property type="entry name" value="RESPONSE_REGULATORY"/>
    <property type="match status" value="1"/>
</dbReference>
<evidence type="ECO:0000313" key="14">
    <source>
        <dbReference type="Proteomes" id="UP000095651"/>
    </source>
</evidence>
<keyword evidence="5" id="KW-0902">Two-component regulatory system</keyword>
<accession>A0A174E2S3</accession>
<evidence type="ECO:0000313" key="13">
    <source>
        <dbReference type="EMBL" id="CUO30575.1"/>
    </source>
</evidence>
<dbReference type="RefSeq" id="WP_055655347.1">
    <property type="nucleotide sequence ID" value="NZ_CABIXC010000005.1"/>
</dbReference>
<dbReference type="GO" id="GO:0000160">
    <property type="term" value="P:phosphorelay signal transduction system"/>
    <property type="evidence" value="ECO:0007669"/>
    <property type="project" value="UniProtKB-KW"/>
</dbReference>
<sequence length="275" mass="31567">MGEFKVIIADDEENVRYLLIDLIKSFHLGIEIAGQAGGGEEAMELCQSLKPDLLISDIRMPGLDGIHLLEALNRINPGITCIFVSAYTDFEYAKAAIANGARGYILKPVQPEEMYRLLKDVKAQWLQRQKHRQKMKRMESEIRKLKAEFVTAEMPVDESGYSRVIRKAFIYIEDHYHEDISLDSISEVVFLNKNYFSELFKKEVGKSFVQYLTEYRLEKAKLLLSIGGFKGNEVADMTGFQNNSYFIAVFKKYEGCTPRAYSDSLERERREKGDA</sequence>
<evidence type="ECO:0000256" key="6">
    <source>
        <dbReference type="ARBA" id="ARBA00023015"/>
    </source>
</evidence>
<dbReference type="EMBL" id="CYZE01000005">
    <property type="protein sequence ID" value="CUO30575.1"/>
    <property type="molecule type" value="Genomic_DNA"/>
</dbReference>
<evidence type="ECO:0000256" key="4">
    <source>
        <dbReference type="ARBA" id="ARBA00022553"/>
    </source>
</evidence>
<dbReference type="GO" id="GO:0003700">
    <property type="term" value="F:DNA-binding transcription factor activity"/>
    <property type="evidence" value="ECO:0007669"/>
    <property type="project" value="InterPro"/>
</dbReference>
<evidence type="ECO:0000256" key="8">
    <source>
        <dbReference type="ARBA" id="ARBA00023163"/>
    </source>
</evidence>
<keyword evidence="6" id="KW-0805">Transcription regulation</keyword>
<evidence type="ECO:0000256" key="1">
    <source>
        <dbReference type="ARBA" id="ARBA00004496"/>
    </source>
</evidence>
<keyword evidence="3" id="KW-0963">Cytoplasm</keyword>
<dbReference type="AlphaFoldDB" id="A0A174E2S3"/>
<comment type="subcellular location">
    <subcellularLocation>
        <location evidence="1">Cytoplasm</location>
    </subcellularLocation>
</comment>
<dbReference type="GO" id="GO:0005737">
    <property type="term" value="C:cytoplasm"/>
    <property type="evidence" value="ECO:0007669"/>
    <property type="project" value="UniProtKB-SubCell"/>
</dbReference>
<dbReference type="SUPFAM" id="SSF46689">
    <property type="entry name" value="Homeodomain-like"/>
    <property type="match status" value="2"/>
</dbReference>
<dbReference type="SUPFAM" id="SSF52172">
    <property type="entry name" value="CheY-like"/>
    <property type="match status" value="1"/>
</dbReference>
<dbReference type="PANTHER" id="PTHR42713">
    <property type="entry name" value="HISTIDINE KINASE-RELATED"/>
    <property type="match status" value="1"/>
</dbReference>
<evidence type="ECO:0000256" key="3">
    <source>
        <dbReference type="ARBA" id="ARBA00022490"/>
    </source>
</evidence>
<comment type="function">
    <text evidence="9">May play the central regulatory role in sporulation. It may be an element of the effector pathway responsible for the activation of sporulation genes in response to nutritional stress. Spo0A may act in concert with spo0H (a sigma factor) to control the expression of some genes that are critical to the sporulation process.</text>
</comment>
<dbReference type="PROSITE" id="PS01124">
    <property type="entry name" value="HTH_ARAC_FAMILY_2"/>
    <property type="match status" value="1"/>
</dbReference>
<evidence type="ECO:0000256" key="7">
    <source>
        <dbReference type="ARBA" id="ARBA00023125"/>
    </source>
</evidence>
<dbReference type="Gene3D" id="1.10.10.60">
    <property type="entry name" value="Homeodomain-like"/>
    <property type="match status" value="2"/>
</dbReference>
<dbReference type="Pfam" id="PF00072">
    <property type="entry name" value="Response_reg"/>
    <property type="match status" value="1"/>
</dbReference>
<dbReference type="InterPro" id="IPR018060">
    <property type="entry name" value="HTH_AraC"/>
</dbReference>
<gene>
    <name evidence="13" type="ORF">ERS852407_02416</name>
</gene>
<dbReference type="CDD" id="cd17536">
    <property type="entry name" value="REC_YesN-like"/>
    <property type="match status" value="1"/>
</dbReference>
<name>A0A174E2S3_9FIRM</name>
<dbReference type="Pfam" id="PF12833">
    <property type="entry name" value="HTH_18"/>
    <property type="match status" value="1"/>
</dbReference>
<dbReference type="Proteomes" id="UP000095651">
    <property type="component" value="Unassembled WGS sequence"/>
</dbReference>
<proteinExistence type="predicted"/>
<evidence type="ECO:0000256" key="2">
    <source>
        <dbReference type="ARBA" id="ARBA00018672"/>
    </source>
</evidence>
<reference evidence="13 14" key="1">
    <citation type="submission" date="2015-09" db="EMBL/GenBank/DDBJ databases">
        <authorList>
            <consortium name="Pathogen Informatics"/>
        </authorList>
    </citation>
    <scope>NUCLEOTIDE SEQUENCE [LARGE SCALE GENOMIC DNA]</scope>
    <source>
        <strain evidence="13 14">2789STDY5608850</strain>
    </source>
</reference>